<dbReference type="EMBL" id="VIEB01000186">
    <property type="protein sequence ID" value="TQE01951.1"/>
    <property type="molecule type" value="Genomic_DNA"/>
</dbReference>
<organism evidence="1 2">
    <name type="scientific">Malus baccata</name>
    <name type="common">Siberian crab apple</name>
    <name type="synonym">Pyrus baccata</name>
    <dbReference type="NCBI Taxonomy" id="106549"/>
    <lineage>
        <taxon>Eukaryota</taxon>
        <taxon>Viridiplantae</taxon>
        <taxon>Streptophyta</taxon>
        <taxon>Embryophyta</taxon>
        <taxon>Tracheophyta</taxon>
        <taxon>Spermatophyta</taxon>
        <taxon>Magnoliopsida</taxon>
        <taxon>eudicotyledons</taxon>
        <taxon>Gunneridae</taxon>
        <taxon>Pentapetalae</taxon>
        <taxon>rosids</taxon>
        <taxon>fabids</taxon>
        <taxon>Rosales</taxon>
        <taxon>Rosaceae</taxon>
        <taxon>Amygdaloideae</taxon>
        <taxon>Maleae</taxon>
        <taxon>Malus</taxon>
    </lineage>
</organism>
<protein>
    <submittedName>
        <fullName evidence="1">Uncharacterized protein</fullName>
    </submittedName>
</protein>
<sequence length="59" mass="6401">MGEVDPAFIQEPEHRPKLSATEVEGIPLIDLSLINSPHFVSDPRAFEGLVAEIGNACKD</sequence>
<comment type="caution">
    <text evidence="1">The sequence shown here is derived from an EMBL/GenBank/DDBJ whole genome shotgun (WGS) entry which is preliminary data.</text>
</comment>
<name>A0A540MT65_MALBA</name>
<keyword evidence="2" id="KW-1185">Reference proteome</keyword>
<accession>A0A540MT65</accession>
<gene>
    <name evidence="1" type="ORF">C1H46_012449</name>
</gene>
<evidence type="ECO:0000313" key="2">
    <source>
        <dbReference type="Proteomes" id="UP000315295"/>
    </source>
</evidence>
<dbReference type="Proteomes" id="UP000315295">
    <property type="component" value="Unassembled WGS sequence"/>
</dbReference>
<proteinExistence type="predicted"/>
<evidence type="ECO:0000313" key="1">
    <source>
        <dbReference type="EMBL" id="TQE01951.1"/>
    </source>
</evidence>
<dbReference type="AlphaFoldDB" id="A0A540MT65"/>
<reference evidence="1 2" key="1">
    <citation type="journal article" date="2019" name="G3 (Bethesda)">
        <title>Sequencing of a Wild Apple (Malus baccata) Genome Unravels the Differences Between Cultivated and Wild Apple Species Regarding Disease Resistance and Cold Tolerance.</title>
        <authorList>
            <person name="Chen X."/>
        </authorList>
    </citation>
    <scope>NUCLEOTIDE SEQUENCE [LARGE SCALE GENOMIC DNA]</scope>
    <source>
        <strain evidence="2">cv. Shandingzi</strain>
        <tissue evidence="1">Leaves</tissue>
    </source>
</reference>